<feature type="transmembrane region" description="Helical" evidence="1">
    <location>
        <begin position="135"/>
        <end position="158"/>
    </location>
</feature>
<evidence type="ECO:0000256" key="1">
    <source>
        <dbReference type="SAM" id="Phobius"/>
    </source>
</evidence>
<feature type="transmembrane region" description="Helical" evidence="1">
    <location>
        <begin position="207"/>
        <end position="229"/>
    </location>
</feature>
<organism evidence="2">
    <name type="scientific">uncultured Chloroflexota bacterium</name>
    <dbReference type="NCBI Taxonomy" id="166587"/>
    <lineage>
        <taxon>Bacteria</taxon>
        <taxon>Bacillati</taxon>
        <taxon>Chloroflexota</taxon>
        <taxon>environmental samples</taxon>
    </lineage>
</organism>
<dbReference type="PANTHER" id="PTHR34129">
    <property type="entry name" value="BLR1139 PROTEIN"/>
    <property type="match status" value="1"/>
</dbReference>
<proteinExistence type="predicted"/>
<dbReference type="SUPFAM" id="SSF56399">
    <property type="entry name" value="ADP-ribosylation"/>
    <property type="match status" value="1"/>
</dbReference>
<name>H5SQ39_9CHLR</name>
<dbReference type="PANTHER" id="PTHR34129:SF1">
    <property type="entry name" value="DUF952 DOMAIN-CONTAINING PROTEIN"/>
    <property type="match status" value="1"/>
</dbReference>
<reference evidence="2" key="1">
    <citation type="journal article" date="2005" name="Environ. Microbiol.">
        <title>Genetic and functional properties of uncultivated thermophilic crenarchaeotes from a subsurface gold mine as revealed by analysis of genome fragments.</title>
        <authorList>
            <person name="Nunoura T."/>
            <person name="Hirayama H."/>
            <person name="Takami H."/>
            <person name="Oida H."/>
            <person name="Nishi S."/>
            <person name="Shimamura S."/>
            <person name="Suzuki Y."/>
            <person name="Inagaki F."/>
            <person name="Takai K."/>
            <person name="Nealson K.H."/>
            <person name="Horikoshi K."/>
        </authorList>
    </citation>
    <scope>NUCLEOTIDE SEQUENCE</scope>
</reference>
<dbReference type="EMBL" id="AP011799">
    <property type="protein sequence ID" value="BAL58275.1"/>
    <property type="molecule type" value="Genomic_DNA"/>
</dbReference>
<gene>
    <name evidence="2" type="ORF">HGMM_F55G01C03</name>
</gene>
<keyword evidence="1" id="KW-1133">Transmembrane helix</keyword>
<keyword evidence="1" id="KW-0812">Transmembrane</keyword>
<dbReference type="Pfam" id="PF06108">
    <property type="entry name" value="DUF952"/>
    <property type="match status" value="1"/>
</dbReference>
<accession>H5SQ39</accession>
<dbReference type="InterPro" id="IPR009297">
    <property type="entry name" value="DUF952"/>
</dbReference>
<protein>
    <submittedName>
        <fullName evidence="2">Glutathione S-transferase domain-containing protein</fullName>
    </submittedName>
</protein>
<keyword evidence="2" id="KW-0808">Transferase</keyword>
<dbReference type="AlphaFoldDB" id="H5SQ39"/>
<sequence>MKNFLFHLLPREEWVLAKQQGEYRPQSLEEEGFIHLATGEQIATVRNRLYSDRSDLVLLVIDEMRLDAPLRWETPEIVFVGVEGWRFPHLYGPLNLNAVVQVLDPVPPDLEEVVKQEMVKRLALRPKVEDVSGKVSTGLGVLTLVLSGIVLTRALLLGLERPEANPLQPVPYAILTMVAVLLSLLGGAFGIAGLFQDRQRGWSAAGCFLSAVFFCILSFLALLAMSAGAGG</sequence>
<reference evidence="2" key="2">
    <citation type="journal article" date="2012" name="PLoS ONE">
        <title>A Deeply Branching Thermophilic Bacterium with an Ancient Acetyl-CoA Pathway Dominates a Subsurface Ecosystem.</title>
        <authorList>
            <person name="Takami H."/>
            <person name="Noguchi H."/>
            <person name="Takaki Y."/>
            <person name="Uchiyama I."/>
            <person name="Toyoda A."/>
            <person name="Nishi S."/>
            <person name="Chee G.-J."/>
            <person name="Arai W."/>
            <person name="Nunoura T."/>
            <person name="Itoh T."/>
            <person name="Hattori M."/>
            <person name="Takai K."/>
        </authorList>
    </citation>
    <scope>NUCLEOTIDE SEQUENCE</scope>
</reference>
<dbReference type="GO" id="GO:0016740">
    <property type="term" value="F:transferase activity"/>
    <property type="evidence" value="ECO:0007669"/>
    <property type="project" value="UniProtKB-KW"/>
</dbReference>
<evidence type="ECO:0000313" key="2">
    <source>
        <dbReference type="EMBL" id="BAL58275.1"/>
    </source>
</evidence>
<feature type="transmembrane region" description="Helical" evidence="1">
    <location>
        <begin position="170"/>
        <end position="195"/>
    </location>
</feature>
<keyword evidence="1" id="KW-0472">Membrane</keyword>
<dbReference type="Gene3D" id="3.20.170.20">
    <property type="entry name" value="Protein of unknown function DUF952"/>
    <property type="match status" value="1"/>
</dbReference>